<dbReference type="GeneID" id="67471004"/>
<protein>
    <submittedName>
        <fullName evidence="1">Uncharacterized protein</fullName>
    </submittedName>
</protein>
<proteinExistence type="predicted"/>
<dbReference type="Proteomes" id="UP000013487">
    <property type="component" value="Unassembled WGS sequence"/>
</dbReference>
<dbReference type="EMBL" id="ARXZ02000101">
    <property type="protein sequence ID" value="ERH96423.1"/>
    <property type="molecule type" value="Genomic_DNA"/>
</dbReference>
<name>A0AAN4KL38_BACTU</name>
<sequence length="53" mass="6088">MLVSVKHFIKATGLSYFISFSGDIALANHYNEVKRTLLMYFNKIQSTLLFTSK</sequence>
<reference evidence="1 2" key="1">
    <citation type="journal article" date="2013" name="Genome Announc.">
        <title>Draft Genome Sequence of Bacillus thuringiensis var. thuringiensis Strain T01-328, a Brazilian Isolate That Produces a Soluble Pesticide Protein, Cry1Ia.</title>
        <authorList>
            <person name="Varani A.M."/>
            <person name="Lemos M.V."/>
            <person name="Fernandes C.C."/>
            <person name="Lemos E.G."/>
            <person name="Alves E.C."/>
            <person name="Desiderio J.A."/>
        </authorList>
    </citation>
    <scope>NUCLEOTIDE SEQUENCE [LARGE SCALE GENOMIC DNA]</scope>
    <source>
        <strain evidence="1 2">T01-328</strain>
    </source>
</reference>
<dbReference type="RefSeq" id="WP_000961494.1">
    <property type="nucleotide sequence ID" value="NZ_ARXZ02000101.1"/>
</dbReference>
<evidence type="ECO:0000313" key="1">
    <source>
        <dbReference type="EMBL" id="ERH96423.1"/>
    </source>
</evidence>
<gene>
    <name evidence="1" type="ORF">BTCBT_007443</name>
</gene>
<dbReference type="AlphaFoldDB" id="A0AAN4KL38"/>
<evidence type="ECO:0000313" key="2">
    <source>
        <dbReference type="Proteomes" id="UP000013487"/>
    </source>
</evidence>
<accession>A0AAN4KL38</accession>
<comment type="caution">
    <text evidence="1">The sequence shown here is derived from an EMBL/GenBank/DDBJ whole genome shotgun (WGS) entry which is preliminary data.</text>
</comment>
<organism evidence="1 2">
    <name type="scientific">Bacillus thuringiensis T01-328</name>
    <dbReference type="NCBI Taxonomy" id="1324966"/>
    <lineage>
        <taxon>Bacteria</taxon>
        <taxon>Bacillati</taxon>
        <taxon>Bacillota</taxon>
        <taxon>Bacilli</taxon>
        <taxon>Bacillales</taxon>
        <taxon>Bacillaceae</taxon>
        <taxon>Bacillus</taxon>
        <taxon>Bacillus cereus group</taxon>
    </lineage>
</organism>